<evidence type="ECO:0000313" key="3">
    <source>
        <dbReference type="Proteomes" id="UP000254720"/>
    </source>
</evidence>
<evidence type="ECO:0000256" key="1">
    <source>
        <dbReference type="SAM" id="Phobius"/>
    </source>
</evidence>
<evidence type="ECO:0000313" key="2">
    <source>
        <dbReference type="EMBL" id="RDI37210.1"/>
    </source>
</evidence>
<comment type="caution">
    <text evidence="2">The sequence shown here is derived from an EMBL/GenBank/DDBJ whole genome shotgun (WGS) entry which is preliminary data.</text>
</comment>
<keyword evidence="1" id="KW-0812">Transmembrane</keyword>
<dbReference type="AlphaFoldDB" id="A0A370G1V1"/>
<protein>
    <submittedName>
        <fullName evidence="2">Uncharacterized protein</fullName>
    </submittedName>
</protein>
<organism evidence="2 3">
    <name type="scientific">Aquicella lusitana</name>
    <dbReference type="NCBI Taxonomy" id="254246"/>
    <lineage>
        <taxon>Bacteria</taxon>
        <taxon>Pseudomonadati</taxon>
        <taxon>Pseudomonadota</taxon>
        <taxon>Gammaproteobacteria</taxon>
        <taxon>Legionellales</taxon>
        <taxon>Coxiellaceae</taxon>
        <taxon>Aquicella</taxon>
    </lineage>
</organism>
<gene>
    <name evidence="2" type="ORF">C8D86_14110</name>
</gene>
<sequence length="54" mass="6489">MIQVHRTVVRYAQDDKFEFRLLLNKTHFVLLLKTVMLLLRAYLDLAKRPVNFSI</sequence>
<keyword evidence="1" id="KW-1133">Transmembrane helix</keyword>
<dbReference type="Proteomes" id="UP000254720">
    <property type="component" value="Unassembled WGS sequence"/>
</dbReference>
<accession>A0A370G1V1</accession>
<name>A0A370G1V1_9COXI</name>
<dbReference type="EMBL" id="QQAX01000041">
    <property type="protein sequence ID" value="RDI37210.1"/>
    <property type="molecule type" value="Genomic_DNA"/>
</dbReference>
<keyword evidence="1" id="KW-0472">Membrane</keyword>
<keyword evidence="3" id="KW-1185">Reference proteome</keyword>
<reference evidence="2 3" key="1">
    <citation type="submission" date="2018-07" db="EMBL/GenBank/DDBJ databases">
        <title>Genomic Encyclopedia of Type Strains, Phase IV (KMG-IV): sequencing the most valuable type-strain genomes for metagenomic binning, comparative biology and taxonomic classification.</title>
        <authorList>
            <person name="Goeker M."/>
        </authorList>
    </citation>
    <scope>NUCLEOTIDE SEQUENCE [LARGE SCALE GENOMIC DNA]</scope>
    <source>
        <strain evidence="2 3">DSM 16500</strain>
    </source>
</reference>
<feature type="transmembrane region" description="Helical" evidence="1">
    <location>
        <begin position="21"/>
        <end position="43"/>
    </location>
</feature>
<proteinExistence type="predicted"/>